<name>A0A1B0C3G4_9MUSC</name>
<proteinExistence type="predicted"/>
<feature type="compositionally biased region" description="Polar residues" evidence="1">
    <location>
        <begin position="57"/>
        <end position="70"/>
    </location>
</feature>
<dbReference type="EMBL" id="JXJN01024942">
    <property type="status" value="NOT_ANNOTATED_CDS"/>
    <property type="molecule type" value="Genomic_DNA"/>
</dbReference>
<evidence type="ECO:0000313" key="3">
    <source>
        <dbReference type="Proteomes" id="UP000092460"/>
    </source>
</evidence>
<dbReference type="Proteomes" id="UP000092460">
    <property type="component" value="Unassembled WGS sequence"/>
</dbReference>
<dbReference type="VEuPathDB" id="VectorBase:GPPI048070"/>
<evidence type="ECO:0000256" key="1">
    <source>
        <dbReference type="SAM" id="MobiDB-lite"/>
    </source>
</evidence>
<accession>A0A1B0C3G4</accession>
<reference evidence="3" key="1">
    <citation type="submission" date="2015-01" db="EMBL/GenBank/DDBJ databases">
        <authorList>
            <person name="Aksoy S."/>
            <person name="Warren W."/>
            <person name="Wilson R.K."/>
        </authorList>
    </citation>
    <scope>NUCLEOTIDE SEQUENCE [LARGE SCALE GENOMIC DNA]</scope>
    <source>
        <strain evidence="3">IAEA</strain>
    </source>
</reference>
<organism evidence="2 3">
    <name type="scientific">Glossina palpalis gambiensis</name>
    <dbReference type="NCBI Taxonomy" id="67801"/>
    <lineage>
        <taxon>Eukaryota</taxon>
        <taxon>Metazoa</taxon>
        <taxon>Ecdysozoa</taxon>
        <taxon>Arthropoda</taxon>
        <taxon>Hexapoda</taxon>
        <taxon>Insecta</taxon>
        <taxon>Pterygota</taxon>
        <taxon>Neoptera</taxon>
        <taxon>Endopterygota</taxon>
        <taxon>Diptera</taxon>
        <taxon>Brachycera</taxon>
        <taxon>Muscomorpha</taxon>
        <taxon>Hippoboscoidea</taxon>
        <taxon>Glossinidae</taxon>
        <taxon>Glossina</taxon>
    </lineage>
</organism>
<sequence length="80" mass="9335">MKRIEALYVIKAYVRYSKLQFAKIRLKMMHQPRFISAASITQIAPPQGSMRPAMPPQLTSQRSQTFTNVSKKNKKKKTYF</sequence>
<reference evidence="2" key="2">
    <citation type="submission" date="2020-05" db="UniProtKB">
        <authorList>
            <consortium name="EnsemblMetazoa"/>
        </authorList>
    </citation>
    <scope>IDENTIFICATION</scope>
    <source>
        <strain evidence="2">IAEA</strain>
    </source>
</reference>
<evidence type="ECO:0000313" key="2">
    <source>
        <dbReference type="EnsemblMetazoa" id="GPPI048070-PA"/>
    </source>
</evidence>
<keyword evidence="3" id="KW-1185">Reference proteome</keyword>
<feature type="region of interest" description="Disordered" evidence="1">
    <location>
        <begin position="45"/>
        <end position="80"/>
    </location>
</feature>
<dbReference type="EnsemblMetazoa" id="GPPI048070-RA">
    <property type="protein sequence ID" value="GPPI048070-PA"/>
    <property type="gene ID" value="GPPI048070"/>
</dbReference>
<dbReference type="AlphaFoldDB" id="A0A1B0C3G4"/>
<feature type="compositionally biased region" description="Basic residues" evidence="1">
    <location>
        <begin position="71"/>
        <end position="80"/>
    </location>
</feature>
<protein>
    <submittedName>
        <fullName evidence="2">Uncharacterized protein</fullName>
    </submittedName>
</protein>